<dbReference type="EC" id="2.7.13.3" evidence="3"/>
<dbReference type="SUPFAM" id="SSF103473">
    <property type="entry name" value="MFS general substrate transporter"/>
    <property type="match status" value="1"/>
</dbReference>
<dbReference type="Proteomes" id="UP000295244">
    <property type="component" value="Unassembled WGS sequence"/>
</dbReference>
<dbReference type="Gene3D" id="1.20.1250.20">
    <property type="entry name" value="MFS general substrate transporter like domains"/>
    <property type="match status" value="2"/>
</dbReference>
<accession>A0A4R1BLL8</accession>
<name>A0A4R1BLL8_9ACTN</name>
<dbReference type="InterPro" id="IPR003661">
    <property type="entry name" value="HisK_dim/P_dom"/>
</dbReference>
<dbReference type="CDD" id="cd00082">
    <property type="entry name" value="HisKA"/>
    <property type="match status" value="1"/>
</dbReference>
<dbReference type="InterPro" id="IPR020846">
    <property type="entry name" value="MFS_dom"/>
</dbReference>
<evidence type="ECO:0000256" key="7">
    <source>
        <dbReference type="ARBA" id="ARBA00023136"/>
    </source>
</evidence>
<feature type="transmembrane region" description="Helical" evidence="8">
    <location>
        <begin position="301"/>
        <end position="318"/>
    </location>
</feature>
<evidence type="ECO:0000259" key="9">
    <source>
        <dbReference type="PROSITE" id="PS50850"/>
    </source>
</evidence>
<protein>
    <recommendedName>
        <fullName evidence="3">histidine kinase</fullName>
        <ecNumber evidence="3">2.7.13.3</ecNumber>
    </recommendedName>
</protein>
<dbReference type="GO" id="GO:0022857">
    <property type="term" value="F:transmembrane transporter activity"/>
    <property type="evidence" value="ECO:0007669"/>
    <property type="project" value="InterPro"/>
</dbReference>
<evidence type="ECO:0000256" key="2">
    <source>
        <dbReference type="ARBA" id="ARBA00004651"/>
    </source>
</evidence>
<evidence type="ECO:0000256" key="1">
    <source>
        <dbReference type="ARBA" id="ARBA00000085"/>
    </source>
</evidence>
<dbReference type="AlphaFoldDB" id="A0A4R1BLL8"/>
<evidence type="ECO:0000256" key="3">
    <source>
        <dbReference type="ARBA" id="ARBA00012438"/>
    </source>
</evidence>
<reference evidence="10 11" key="1">
    <citation type="submission" date="2019-03" db="EMBL/GenBank/DDBJ databases">
        <title>Whole genome sequence of a novel Rubrobacter taiwanensis strain, isolated from Yellowstone National Park.</title>
        <authorList>
            <person name="Freed S."/>
            <person name="Ramaley R.F."/>
            <person name="Kyndt J.A."/>
        </authorList>
    </citation>
    <scope>NUCLEOTIDE SEQUENCE [LARGE SCALE GENOMIC DNA]</scope>
    <source>
        <strain evidence="10 11">Yellowstone</strain>
    </source>
</reference>
<evidence type="ECO:0000256" key="5">
    <source>
        <dbReference type="ARBA" id="ARBA00022692"/>
    </source>
</evidence>
<dbReference type="PANTHER" id="PTHR23506">
    <property type="entry name" value="GH10249P"/>
    <property type="match status" value="1"/>
</dbReference>
<dbReference type="OrthoDB" id="9814001at2"/>
<dbReference type="PROSITE" id="PS50850">
    <property type="entry name" value="MFS"/>
    <property type="match status" value="1"/>
</dbReference>
<dbReference type="SUPFAM" id="SSF47384">
    <property type="entry name" value="Homodimeric domain of signal transducing histidine kinase"/>
    <property type="match status" value="1"/>
</dbReference>
<dbReference type="Pfam" id="PF07690">
    <property type="entry name" value="MFS_1"/>
    <property type="match status" value="1"/>
</dbReference>
<dbReference type="PANTHER" id="PTHR23506:SF23">
    <property type="entry name" value="GH10249P"/>
    <property type="match status" value="1"/>
</dbReference>
<evidence type="ECO:0000313" key="11">
    <source>
        <dbReference type="Proteomes" id="UP000295244"/>
    </source>
</evidence>
<keyword evidence="7 8" id="KW-0472">Membrane</keyword>
<dbReference type="Pfam" id="PF00512">
    <property type="entry name" value="HisKA"/>
    <property type="match status" value="1"/>
</dbReference>
<sequence>MRSRNPRVALATVVAEGLLGRLAFGMVSFGLPLYAIALGLSVAEVGILISLRTVFVLPLKPAAGWLSDRIGVRAVYMLGAFCRVAAAAILLAAGGFLGLLLVRLLQGASAAGRDVASLGVIAREAQARVGTVYSWYSSAKHVGGVAGAALAGLIIAAAGYQTLFLTVLALSVLPTAAAWLGLREVSDEEVARKSAPEDLEGSAEAREDVPVKGGTLSLLRELGGPASVGMLVAASAYMVHGLFPILATEYAGLSEVQAGAIYSLSAAVFLVSGPVFGMLVDRKGRLIGIAWRSAANIGSSVLYLISPTFLGFAAARSVDDSGKAAFRPAWASAVAEIAARDPRRSGRRLGALDTSQTAGEALGPALAGLLWQTGGVFALFGARIVIAAVAEIAALRVFGELRGRRLAGMKLVTACLIPPVLGLAAAGALWLEDLASREEIEIATGELVLGGALVLLGAAAGALAGGAVLAAELRTLERSCTERVRNLAHDLRGPVTVIRGEVELVLSREDTPPEERRRSAEAVVEEVERIEGLLQPPNRPSEER</sequence>
<evidence type="ECO:0000256" key="4">
    <source>
        <dbReference type="ARBA" id="ARBA00022448"/>
    </source>
</evidence>
<feature type="transmembrane region" description="Helical" evidence="8">
    <location>
        <begin position="145"/>
        <end position="173"/>
    </location>
</feature>
<gene>
    <name evidence="10" type="ORF">E0L93_06210</name>
</gene>
<keyword evidence="6 8" id="KW-1133">Transmembrane helix</keyword>
<feature type="transmembrane region" description="Helical" evidence="8">
    <location>
        <begin position="228"/>
        <end position="247"/>
    </location>
</feature>
<comment type="subcellular location">
    <subcellularLocation>
        <location evidence="2">Cell membrane</location>
        <topology evidence="2">Multi-pass membrane protein</topology>
    </subcellularLocation>
</comment>
<proteinExistence type="predicted"/>
<comment type="catalytic activity">
    <reaction evidence="1">
        <text>ATP + protein L-histidine = ADP + protein N-phospho-L-histidine.</text>
        <dbReference type="EC" id="2.7.13.3"/>
    </reaction>
</comment>
<evidence type="ECO:0000256" key="8">
    <source>
        <dbReference type="SAM" id="Phobius"/>
    </source>
</evidence>
<feature type="transmembrane region" description="Helical" evidence="8">
    <location>
        <begin position="259"/>
        <end position="280"/>
    </location>
</feature>
<feature type="transmembrane region" description="Helical" evidence="8">
    <location>
        <begin position="411"/>
        <end position="431"/>
    </location>
</feature>
<evidence type="ECO:0000256" key="6">
    <source>
        <dbReference type="ARBA" id="ARBA00022989"/>
    </source>
</evidence>
<feature type="transmembrane region" description="Helical" evidence="8">
    <location>
        <begin position="75"/>
        <end position="102"/>
    </location>
</feature>
<dbReference type="InterPro" id="IPR036259">
    <property type="entry name" value="MFS_trans_sf"/>
</dbReference>
<dbReference type="Gene3D" id="1.10.287.130">
    <property type="match status" value="1"/>
</dbReference>
<comment type="caution">
    <text evidence="10">The sequence shown here is derived from an EMBL/GenBank/DDBJ whole genome shotgun (WGS) entry which is preliminary data.</text>
</comment>
<dbReference type="InterPro" id="IPR011701">
    <property type="entry name" value="MFS"/>
</dbReference>
<feature type="domain" description="Major facilitator superfamily (MFS) profile" evidence="9">
    <location>
        <begin position="9"/>
        <end position="405"/>
    </location>
</feature>
<keyword evidence="4" id="KW-0813">Transport</keyword>
<organism evidence="10 11">
    <name type="scientific">Rubrobacter taiwanensis</name>
    <dbReference type="NCBI Taxonomy" id="185139"/>
    <lineage>
        <taxon>Bacteria</taxon>
        <taxon>Bacillati</taxon>
        <taxon>Actinomycetota</taxon>
        <taxon>Rubrobacteria</taxon>
        <taxon>Rubrobacterales</taxon>
        <taxon>Rubrobacteraceae</taxon>
        <taxon>Rubrobacter</taxon>
    </lineage>
</organism>
<feature type="transmembrane region" description="Helical" evidence="8">
    <location>
        <begin position="376"/>
        <end position="399"/>
    </location>
</feature>
<dbReference type="RefSeq" id="WP_132689980.1">
    <property type="nucleotide sequence ID" value="NZ_SKBU01000012.1"/>
</dbReference>
<dbReference type="EMBL" id="SKBU01000012">
    <property type="protein sequence ID" value="TCJ18330.1"/>
    <property type="molecule type" value="Genomic_DNA"/>
</dbReference>
<keyword evidence="5 8" id="KW-0812">Transmembrane</keyword>
<feature type="transmembrane region" description="Helical" evidence="8">
    <location>
        <begin position="451"/>
        <end position="473"/>
    </location>
</feature>
<dbReference type="GO" id="GO:0005886">
    <property type="term" value="C:plasma membrane"/>
    <property type="evidence" value="ECO:0007669"/>
    <property type="project" value="UniProtKB-SubCell"/>
</dbReference>
<dbReference type="GO" id="GO:0000155">
    <property type="term" value="F:phosphorelay sensor kinase activity"/>
    <property type="evidence" value="ECO:0007669"/>
    <property type="project" value="InterPro"/>
</dbReference>
<dbReference type="InterPro" id="IPR050930">
    <property type="entry name" value="MFS_Vesicular_Transporter"/>
</dbReference>
<keyword evidence="11" id="KW-1185">Reference proteome</keyword>
<dbReference type="InterPro" id="IPR036097">
    <property type="entry name" value="HisK_dim/P_sf"/>
</dbReference>
<dbReference type="SMART" id="SM00388">
    <property type="entry name" value="HisKA"/>
    <property type="match status" value="1"/>
</dbReference>
<evidence type="ECO:0000313" key="10">
    <source>
        <dbReference type="EMBL" id="TCJ18330.1"/>
    </source>
</evidence>